<dbReference type="InterPro" id="IPR025285">
    <property type="entry name" value="DUF4145"/>
</dbReference>
<sequence length="232" mass="26199">MIGVKFFMGIITLHDVACPHCLRETPTLTCSAEVRLTLKRLLALVFLCRNCNGVTVAEVIPDDNLMRSYGSYIQWAHNTQRDHAIFPTSEEHPHVVNIYPEPNTPSSPEHVPANIQAVYSESEDNFNRGRFSTCVMLARKTLDLSTKVLGVAEGIDVNDLSKRIFKLRESGKITAEMAQWARIVRLDGNSSTHTDEEFNESETRELLDFVETFLLYAFTLPTMVAANKHTQQ</sequence>
<dbReference type="EMBL" id="SPSG01004751">
    <property type="protein sequence ID" value="TFU28792.1"/>
    <property type="molecule type" value="Genomic_DNA"/>
</dbReference>
<protein>
    <submittedName>
        <fullName evidence="2">DUF4145 domain-containing protein</fullName>
    </submittedName>
</protein>
<gene>
    <name evidence="2" type="ORF">E0L31_33340</name>
</gene>
<dbReference type="Pfam" id="PF13643">
    <property type="entry name" value="DUF4145"/>
    <property type="match status" value="1"/>
</dbReference>
<reference evidence="2" key="1">
    <citation type="submission" date="2019-03" db="EMBL/GenBank/DDBJ databases">
        <title>Serratia marcescens strain N2 draft genome.</title>
        <authorList>
            <person name="Yassin A."/>
            <person name="El-Kenawy N."/>
            <person name="Youssef N.H."/>
        </authorList>
    </citation>
    <scope>NUCLEOTIDE SEQUENCE [LARGE SCALE GENOMIC DNA]</scope>
    <source>
        <strain evidence="2">N2</strain>
    </source>
</reference>
<name>A0A9X8VAF0_SERMA</name>
<evidence type="ECO:0000313" key="2">
    <source>
        <dbReference type="EMBL" id="TFU28792.1"/>
    </source>
</evidence>
<organism evidence="2">
    <name type="scientific">Serratia marcescens</name>
    <dbReference type="NCBI Taxonomy" id="615"/>
    <lineage>
        <taxon>Bacteria</taxon>
        <taxon>Pseudomonadati</taxon>
        <taxon>Pseudomonadota</taxon>
        <taxon>Gammaproteobacteria</taxon>
        <taxon>Enterobacterales</taxon>
        <taxon>Yersiniaceae</taxon>
        <taxon>Serratia</taxon>
    </lineage>
</organism>
<feature type="domain" description="DUF4145" evidence="1">
    <location>
        <begin position="126"/>
        <end position="211"/>
    </location>
</feature>
<accession>A0A9X8VAF0</accession>
<proteinExistence type="predicted"/>
<evidence type="ECO:0000259" key="1">
    <source>
        <dbReference type="Pfam" id="PF13643"/>
    </source>
</evidence>
<dbReference type="AlphaFoldDB" id="A0A9X8VAF0"/>
<comment type="caution">
    <text evidence="2">The sequence shown here is derived from an EMBL/GenBank/DDBJ whole genome shotgun (WGS) entry which is preliminary data.</text>
</comment>